<feature type="coiled-coil region" evidence="1">
    <location>
        <begin position="786"/>
        <end position="813"/>
    </location>
</feature>
<dbReference type="AlphaFoldDB" id="A0LA87"/>
<evidence type="ECO:0000259" key="5">
    <source>
        <dbReference type="PROSITE" id="PS50883"/>
    </source>
</evidence>
<dbReference type="Pfam" id="PF13426">
    <property type="entry name" value="PAS_9"/>
    <property type="match status" value="1"/>
</dbReference>
<dbReference type="Pfam" id="PF00990">
    <property type="entry name" value="GGDEF"/>
    <property type="match status" value="1"/>
</dbReference>
<dbReference type="Pfam" id="PF00563">
    <property type="entry name" value="EAL"/>
    <property type="match status" value="1"/>
</dbReference>
<accession>A0LA87</accession>
<keyword evidence="1" id="KW-0175">Coiled coil</keyword>
<keyword evidence="2" id="KW-0812">Transmembrane</keyword>
<dbReference type="HOGENOM" id="CLU_000445_70_20_5"/>
<dbReference type="NCBIfam" id="TIGR00229">
    <property type="entry name" value="sensory_box"/>
    <property type="match status" value="2"/>
</dbReference>
<dbReference type="STRING" id="156889.Mmc1_2380"/>
<feature type="transmembrane region" description="Helical" evidence="2">
    <location>
        <begin position="212"/>
        <end position="235"/>
    </location>
</feature>
<dbReference type="RefSeq" id="WP_011714000.1">
    <property type="nucleotide sequence ID" value="NC_008576.1"/>
</dbReference>
<dbReference type="Gene3D" id="3.30.70.270">
    <property type="match status" value="1"/>
</dbReference>
<dbReference type="PANTHER" id="PTHR44757">
    <property type="entry name" value="DIGUANYLATE CYCLASE DGCP"/>
    <property type="match status" value="1"/>
</dbReference>
<evidence type="ECO:0000259" key="6">
    <source>
        <dbReference type="PROSITE" id="PS50887"/>
    </source>
</evidence>
<dbReference type="SMART" id="SM00052">
    <property type="entry name" value="EAL"/>
    <property type="match status" value="1"/>
</dbReference>
<dbReference type="PROSITE" id="PS50887">
    <property type="entry name" value="GGDEF"/>
    <property type="match status" value="1"/>
</dbReference>
<dbReference type="PROSITE" id="PS50113">
    <property type="entry name" value="PAC"/>
    <property type="match status" value="2"/>
</dbReference>
<feature type="domain" description="PAC" evidence="4">
    <location>
        <begin position="574"/>
        <end position="626"/>
    </location>
</feature>
<feature type="domain" description="PAS" evidence="3">
    <location>
        <begin position="501"/>
        <end position="572"/>
    </location>
</feature>
<dbReference type="InterPro" id="IPR035919">
    <property type="entry name" value="EAL_sf"/>
</dbReference>
<gene>
    <name evidence="7" type="ordered locus">Mmc1_2380</name>
</gene>
<dbReference type="SMART" id="SM00086">
    <property type="entry name" value="PAC"/>
    <property type="match status" value="2"/>
</dbReference>
<feature type="domain" description="PAC" evidence="4">
    <location>
        <begin position="452"/>
        <end position="504"/>
    </location>
</feature>
<dbReference type="SMART" id="SM00091">
    <property type="entry name" value="PAS"/>
    <property type="match status" value="3"/>
</dbReference>
<dbReference type="SUPFAM" id="SSF55785">
    <property type="entry name" value="PYP-like sensor domain (PAS domain)"/>
    <property type="match status" value="3"/>
</dbReference>
<feature type="domain" description="EAL" evidence="5">
    <location>
        <begin position="800"/>
        <end position="1054"/>
    </location>
</feature>
<evidence type="ECO:0000313" key="8">
    <source>
        <dbReference type="Proteomes" id="UP000002586"/>
    </source>
</evidence>
<sequence>MESQTVDGQRSGVVRLIHEWSAAHRIFAMMTIMVALVILVGGIITYTLYLKALNDTQQHLLESARQLALSLQLTSQEYALRQQNANASRYAGLTAAEQLRVRQNDALHKLRTRLQAEQGGERLLGYLHLVQMGQDEILVRLDERALRETSVRRLPLKEYQDHPFAQALRGESGSAIALDLNGEMALMGFTAVPDLGWGVVVHYRLSYQRKPFLRIAWGLLLGSALVVVFGGWLFMQVGGPLISGLERYQARLGLAMAASRIGIWEWDVVTGKVEWDEGMHQIFDLPKGAFDGTWEGFLALFDGEDSARLEQCRQESLTEQLRFELECRTQPVAGVQKTLSLRGELRMPEHGVEAHLIGACWDISEQKQAELKLLESRHHLDRAQRLAGLGYWSWNLQGDEQFWSEEIYRMLHRPRAHVSASFESYMDHVHPDDRQRVRDMVARVLKEPDLFFRVEHRIVRSDGNVRTVLQLGDVERSASGEPVRMTGTVQDITDLKRTQENLDLAKYILDTTSDAVIITDVNNRIIDVNHAYTKITGFSRDEVMGQNPQVVHNEEQGEAFYSRIWQSLLQEGRWSGEVWERRKNGELYPKWMTMRRMLNQYGETAFFVGVFVDISTQKATEEQMERLAYYDPLTKLPNRALFHERLTQSITTAKRYKRHVGVVMLDLNRFKLINESYGYGVGDGLLIQVAERIVERLRESDIVARIGADTFAITLVDLKQEGEITGVANNLLKQFVMPFLVNGHELMLRTAMGIVLYPTDGQDAETLLRHVENALGQAKQQGVNNYRFYSEEMSNISNKRLALEQEMHTALEQRDFVLYYQPKVNLQRGVVSGVESLIRWQHKQKGMISPVEFIPVAEETGLIVPMGLWILETACAEAKRITDYLGQPFTVAVNLSARQFQSRNLLESISETLNNSAIDPSMLEFEITESMMMGNVEKSIETLVAIRNMGVTLAIDDFGTGYSSLSYLKRFPINTLKIDQSFIRDLGVDSDDAAIVSAIISMAQDLNLHVVAEGAEKAEQVLFLKERGCETVQGYYFSRPLPQTDLERLLKDPNGIKMPPTVEMGKLVEV</sequence>
<keyword evidence="8" id="KW-1185">Reference proteome</keyword>
<feature type="domain" description="GGDEF" evidence="6">
    <location>
        <begin position="658"/>
        <end position="791"/>
    </location>
</feature>
<dbReference type="EMBL" id="CP000471">
    <property type="protein sequence ID" value="ABK44880.1"/>
    <property type="molecule type" value="Genomic_DNA"/>
</dbReference>
<dbReference type="OrthoDB" id="9814202at2"/>
<dbReference type="CDD" id="cd01949">
    <property type="entry name" value="GGDEF"/>
    <property type="match status" value="1"/>
</dbReference>
<dbReference type="CDD" id="cd00130">
    <property type="entry name" value="PAS"/>
    <property type="match status" value="2"/>
</dbReference>
<reference evidence="7 8" key="2">
    <citation type="journal article" date="2012" name="Int. J. Syst. Evol. Microbiol.">
        <title>Magnetococcus marinus gen. nov., sp. nov., a marine, magnetotactic bacterium that represents a novel lineage (Magnetococcaceae fam. nov.; Magnetococcales ord. nov.) at the base of the Alphaproteobacteria.</title>
        <authorList>
            <person name="Bazylinski D.A."/>
            <person name="Williams T.J."/>
            <person name="Lefevre C.T."/>
            <person name="Berg R.J."/>
            <person name="Zhang C.L."/>
            <person name="Bowser S.S."/>
            <person name="Dean A.J."/>
            <person name="Beveridge T.J."/>
        </authorList>
    </citation>
    <scope>NUCLEOTIDE SEQUENCE [LARGE SCALE GENOMIC DNA]</scope>
    <source>
        <strain evidence="8">ATCC BAA-1437 / JCM 17883 / MC-1</strain>
    </source>
</reference>
<dbReference type="eggNOG" id="COG5001">
    <property type="taxonomic scope" value="Bacteria"/>
</dbReference>
<dbReference type="CDD" id="cd18774">
    <property type="entry name" value="PDC2_HK_sensor"/>
    <property type="match status" value="1"/>
</dbReference>
<protein>
    <submittedName>
        <fullName evidence="7">Diguanylate cyclase/phosphodiesterase with PAS/PAC sensor(S)</fullName>
    </submittedName>
</protein>
<dbReference type="InterPro" id="IPR043128">
    <property type="entry name" value="Rev_trsase/Diguanyl_cyclase"/>
</dbReference>
<proteinExistence type="predicted"/>
<dbReference type="InterPro" id="IPR000700">
    <property type="entry name" value="PAS-assoc_C"/>
</dbReference>
<evidence type="ECO:0000256" key="1">
    <source>
        <dbReference type="SAM" id="Coils"/>
    </source>
</evidence>
<evidence type="ECO:0000259" key="4">
    <source>
        <dbReference type="PROSITE" id="PS50113"/>
    </source>
</evidence>
<dbReference type="SMART" id="SM00267">
    <property type="entry name" value="GGDEF"/>
    <property type="match status" value="1"/>
</dbReference>
<dbReference type="InterPro" id="IPR000014">
    <property type="entry name" value="PAS"/>
</dbReference>
<name>A0LA87_MAGMM</name>
<dbReference type="InterPro" id="IPR001610">
    <property type="entry name" value="PAC"/>
</dbReference>
<feature type="transmembrane region" description="Helical" evidence="2">
    <location>
        <begin position="26"/>
        <end position="49"/>
    </location>
</feature>
<dbReference type="Proteomes" id="UP000002586">
    <property type="component" value="Chromosome"/>
</dbReference>
<dbReference type="CDD" id="cd01948">
    <property type="entry name" value="EAL"/>
    <property type="match status" value="1"/>
</dbReference>
<dbReference type="KEGG" id="mgm:Mmc1_2380"/>
<dbReference type="PANTHER" id="PTHR44757:SF2">
    <property type="entry name" value="BIOFILM ARCHITECTURE MAINTENANCE PROTEIN MBAA"/>
    <property type="match status" value="1"/>
</dbReference>
<evidence type="ECO:0000259" key="3">
    <source>
        <dbReference type="PROSITE" id="PS50112"/>
    </source>
</evidence>
<dbReference type="SUPFAM" id="SSF141868">
    <property type="entry name" value="EAL domain-like"/>
    <property type="match status" value="1"/>
</dbReference>
<dbReference type="PROSITE" id="PS50112">
    <property type="entry name" value="PAS"/>
    <property type="match status" value="1"/>
</dbReference>
<evidence type="ECO:0000313" key="7">
    <source>
        <dbReference type="EMBL" id="ABK44880.1"/>
    </source>
</evidence>
<dbReference type="Gene3D" id="2.10.70.100">
    <property type="match status" value="1"/>
</dbReference>
<dbReference type="InterPro" id="IPR013655">
    <property type="entry name" value="PAS_fold_3"/>
</dbReference>
<dbReference type="InterPro" id="IPR029787">
    <property type="entry name" value="Nucleotide_cyclase"/>
</dbReference>
<keyword evidence="2" id="KW-0472">Membrane</keyword>
<dbReference type="Gene3D" id="3.20.20.450">
    <property type="entry name" value="EAL domain"/>
    <property type="match status" value="1"/>
</dbReference>
<dbReference type="InterPro" id="IPR001633">
    <property type="entry name" value="EAL_dom"/>
</dbReference>
<dbReference type="FunFam" id="3.20.20.450:FF:000001">
    <property type="entry name" value="Cyclic di-GMP phosphodiesterase yahA"/>
    <property type="match status" value="1"/>
</dbReference>
<dbReference type="Pfam" id="PF08447">
    <property type="entry name" value="PAS_3"/>
    <property type="match status" value="1"/>
</dbReference>
<dbReference type="SUPFAM" id="SSF55073">
    <property type="entry name" value="Nucleotide cyclase"/>
    <property type="match status" value="1"/>
</dbReference>
<dbReference type="InterPro" id="IPR035965">
    <property type="entry name" value="PAS-like_dom_sf"/>
</dbReference>
<reference evidence="8" key="1">
    <citation type="journal article" date="2009" name="Appl. Environ. Microbiol.">
        <title>Complete genome sequence of the chemolithoautotrophic marine magnetotactic coccus strain MC-1.</title>
        <authorList>
            <person name="Schubbe S."/>
            <person name="Williams T.J."/>
            <person name="Xie G."/>
            <person name="Kiss H.E."/>
            <person name="Brettin T.S."/>
            <person name="Martinez D."/>
            <person name="Ross C.A."/>
            <person name="Schuler D."/>
            <person name="Cox B.L."/>
            <person name="Nealson K.H."/>
            <person name="Bazylinski D.A."/>
        </authorList>
    </citation>
    <scope>NUCLEOTIDE SEQUENCE [LARGE SCALE GENOMIC DNA]</scope>
    <source>
        <strain evidence="8">ATCC BAA-1437 / JCM 17883 / MC-1</strain>
    </source>
</reference>
<organism evidence="7 8">
    <name type="scientific">Magnetococcus marinus (strain ATCC BAA-1437 / JCM 17883 / MC-1)</name>
    <dbReference type="NCBI Taxonomy" id="156889"/>
    <lineage>
        <taxon>Bacteria</taxon>
        <taxon>Pseudomonadati</taxon>
        <taxon>Pseudomonadota</taxon>
        <taxon>Magnetococcia</taxon>
        <taxon>Magnetococcales</taxon>
        <taxon>Magnetococcaceae</taxon>
        <taxon>Magnetococcus</taxon>
    </lineage>
</organism>
<dbReference type="NCBIfam" id="TIGR00254">
    <property type="entry name" value="GGDEF"/>
    <property type="match status" value="1"/>
</dbReference>
<dbReference type="InterPro" id="IPR000160">
    <property type="entry name" value="GGDEF_dom"/>
</dbReference>
<evidence type="ECO:0000256" key="2">
    <source>
        <dbReference type="SAM" id="Phobius"/>
    </source>
</evidence>
<dbReference type="InterPro" id="IPR052155">
    <property type="entry name" value="Biofilm_reg_signaling"/>
</dbReference>
<keyword evidence="2" id="KW-1133">Transmembrane helix</keyword>
<dbReference type="PROSITE" id="PS50883">
    <property type="entry name" value="EAL"/>
    <property type="match status" value="1"/>
</dbReference>
<dbReference type="eggNOG" id="COG2202">
    <property type="taxonomic scope" value="Bacteria"/>
</dbReference>
<dbReference type="Gene3D" id="3.30.450.20">
    <property type="entry name" value="PAS domain"/>
    <property type="match status" value="3"/>
</dbReference>